<keyword evidence="2" id="KW-1185">Reference proteome</keyword>
<reference evidence="1" key="2">
    <citation type="submission" date="2025-09" db="UniProtKB">
        <authorList>
            <consortium name="Ensembl"/>
        </authorList>
    </citation>
    <scope>IDENTIFICATION</scope>
</reference>
<name>A0A3B3S0H2_9TELE</name>
<dbReference type="Proteomes" id="UP000261540">
    <property type="component" value="Unplaced"/>
</dbReference>
<reference evidence="1" key="1">
    <citation type="submission" date="2025-08" db="UniProtKB">
        <authorList>
            <consortium name="Ensembl"/>
        </authorList>
    </citation>
    <scope>IDENTIFICATION</scope>
</reference>
<evidence type="ECO:0000313" key="2">
    <source>
        <dbReference type="Proteomes" id="UP000261540"/>
    </source>
</evidence>
<protein>
    <submittedName>
        <fullName evidence="1">Uncharacterized protein</fullName>
    </submittedName>
</protein>
<proteinExistence type="predicted"/>
<sequence>MVGCSVCRFISVTWFPLGRKIQGKYGFFYEFQLTVHQILVSEEVIYVKCLYITNKMIYLKPLRNG</sequence>
<dbReference type="Ensembl" id="ENSPKIT00000004323.1">
    <property type="protein sequence ID" value="ENSPKIP00000023635.1"/>
    <property type="gene ID" value="ENSPKIG00000007190.1"/>
</dbReference>
<evidence type="ECO:0000313" key="1">
    <source>
        <dbReference type="Ensembl" id="ENSPKIP00000023635.1"/>
    </source>
</evidence>
<accession>A0A3B3S0H2</accession>
<dbReference type="AlphaFoldDB" id="A0A3B3S0H2"/>
<organism evidence="1 2">
    <name type="scientific">Paramormyrops kingsleyae</name>
    <dbReference type="NCBI Taxonomy" id="1676925"/>
    <lineage>
        <taxon>Eukaryota</taxon>
        <taxon>Metazoa</taxon>
        <taxon>Chordata</taxon>
        <taxon>Craniata</taxon>
        <taxon>Vertebrata</taxon>
        <taxon>Euteleostomi</taxon>
        <taxon>Actinopterygii</taxon>
        <taxon>Neopterygii</taxon>
        <taxon>Teleostei</taxon>
        <taxon>Osteoglossocephala</taxon>
        <taxon>Osteoglossomorpha</taxon>
        <taxon>Osteoglossiformes</taxon>
        <taxon>Mormyridae</taxon>
        <taxon>Paramormyrops</taxon>
    </lineage>
</organism>